<organism evidence="3 4">
    <name type="scientific">Mesorhabditis spiculigera</name>
    <dbReference type="NCBI Taxonomy" id="96644"/>
    <lineage>
        <taxon>Eukaryota</taxon>
        <taxon>Metazoa</taxon>
        <taxon>Ecdysozoa</taxon>
        <taxon>Nematoda</taxon>
        <taxon>Chromadorea</taxon>
        <taxon>Rhabditida</taxon>
        <taxon>Rhabditina</taxon>
        <taxon>Rhabditomorpha</taxon>
        <taxon>Rhabditoidea</taxon>
        <taxon>Rhabditidae</taxon>
        <taxon>Mesorhabditinae</taxon>
        <taxon>Mesorhabditis</taxon>
    </lineage>
</organism>
<evidence type="ECO:0000256" key="1">
    <source>
        <dbReference type="SAM" id="MobiDB-lite"/>
    </source>
</evidence>
<dbReference type="AlphaFoldDB" id="A0AA36CUF8"/>
<name>A0AA36CUF8_9BILA</name>
<evidence type="ECO:0000256" key="2">
    <source>
        <dbReference type="SAM" id="SignalP"/>
    </source>
</evidence>
<feature type="compositionally biased region" description="Low complexity" evidence="1">
    <location>
        <begin position="238"/>
        <end position="252"/>
    </location>
</feature>
<feature type="compositionally biased region" description="Low complexity" evidence="1">
    <location>
        <begin position="321"/>
        <end position="346"/>
    </location>
</feature>
<feature type="compositionally biased region" description="Acidic residues" evidence="1">
    <location>
        <begin position="353"/>
        <end position="373"/>
    </location>
</feature>
<gene>
    <name evidence="3" type="ORF">MSPICULIGERA_LOCUS12946</name>
</gene>
<comment type="caution">
    <text evidence="3">The sequence shown here is derived from an EMBL/GenBank/DDBJ whole genome shotgun (WGS) entry which is preliminary data.</text>
</comment>
<feature type="region of interest" description="Disordered" evidence="1">
    <location>
        <begin position="231"/>
        <end position="252"/>
    </location>
</feature>
<reference evidence="3" key="1">
    <citation type="submission" date="2023-06" db="EMBL/GenBank/DDBJ databases">
        <authorList>
            <person name="Delattre M."/>
        </authorList>
    </citation>
    <scope>NUCLEOTIDE SEQUENCE</scope>
    <source>
        <strain evidence="3">AF72</strain>
    </source>
</reference>
<keyword evidence="4" id="KW-1185">Reference proteome</keyword>
<dbReference type="EMBL" id="CATQJA010002631">
    <property type="protein sequence ID" value="CAJ0574614.1"/>
    <property type="molecule type" value="Genomic_DNA"/>
</dbReference>
<accession>A0AA36CUF8</accession>
<keyword evidence="2" id="KW-0732">Signal</keyword>
<protein>
    <submittedName>
        <fullName evidence="3">Uncharacterized protein</fullName>
    </submittedName>
</protein>
<feature type="region of interest" description="Disordered" evidence="1">
    <location>
        <begin position="317"/>
        <end position="410"/>
    </location>
</feature>
<proteinExistence type="predicted"/>
<feature type="signal peptide" evidence="2">
    <location>
        <begin position="1"/>
        <end position="15"/>
    </location>
</feature>
<evidence type="ECO:0000313" key="3">
    <source>
        <dbReference type="EMBL" id="CAJ0574614.1"/>
    </source>
</evidence>
<feature type="compositionally biased region" description="Basic and acidic residues" evidence="1">
    <location>
        <begin position="391"/>
        <end position="402"/>
    </location>
</feature>
<feature type="chain" id="PRO_5041268785" evidence="2">
    <location>
        <begin position="16"/>
        <end position="410"/>
    </location>
</feature>
<evidence type="ECO:0000313" key="4">
    <source>
        <dbReference type="Proteomes" id="UP001177023"/>
    </source>
</evidence>
<sequence>MRLLLTLFLYSTVGCIKVYKDIVLGETFVEEWEPHKNISEHIVEFASEMAPYYFAANYDDDAEFRTEKVRDTRYEIDKVVKHHWREITYRNIDDVKEKFHNSIIPYAKEYRAKNNQPIAENLEEEVMNFLEDLRFKYIRMFVSRNSTRHDDVYIPVFVEMALIRQKLTPRVMLIKDLYDLVEEDTFAAQESQAAAALKEAQKKVDKELQVTLATLLTTGAPEVTKPVTVEAEAKETTAETTTAPPTVETEAPKTTEAITSATTTTAEVKEAETTVAKKPVADSTAKPKAPGRIIEVFDLPTTYTKTPKTIVAVETTEEATTEATTTEAATETTTEATTTEAVTEATTEAKEDSSEETATEEAVTESPEEEDSESAAVEGGQGDGAEDDEELARASEVKRHDITYLIPQEA</sequence>
<dbReference type="Proteomes" id="UP001177023">
    <property type="component" value="Unassembled WGS sequence"/>
</dbReference>
<dbReference type="PROSITE" id="PS51257">
    <property type="entry name" value="PROKAR_LIPOPROTEIN"/>
    <property type="match status" value="1"/>
</dbReference>
<feature type="non-terminal residue" evidence="3">
    <location>
        <position position="410"/>
    </location>
</feature>